<evidence type="ECO:0000256" key="1">
    <source>
        <dbReference type="ARBA" id="ARBA00005118"/>
    </source>
</evidence>
<comment type="similarity">
    <text evidence="2">Belongs to the carbamate kinase family.</text>
</comment>
<reference evidence="9 10" key="1">
    <citation type="submission" date="2014-12" db="EMBL/GenBank/DDBJ databases">
        <title>Draft genome sequences of 10 type strains of Lactococcus.</title>
        <authorList>
            <person name="Sun Z."/>
            <person name="Zhong Z."/>
            <person name="Liu W."/>
            <person name="Zhang W."/>
            <person name="Zhang H."/>
        </authorList>
    </citation>
    <scope>NUCLEOTIDE SEQUENCE [LARGE SCALE GENOMIC DNA]</scope>
    <source>
        <strain evidence="9 10">DSM 6634</strain>
    </source>
</reference>
<sequence>MKRIVIALGGNALGDNPKEQLAQINQAAPAMVEIIKLGYEIIISHGNGPQVGMLEKAINMAANLDSSIPHVQLPECTAMSQGYIGYHLQNALLRELRKQEMVWQVATIITQVEVVADDPAFK</sequence>
<comment type="catalytic activity">
    <reaction evidence="7">
        <text>hydrogencarbonate + NH4(+) + ATP = carbamoyl phosphate + ADP + H2O + H(+)</text>
        <dbReference type="Rhea" id="RHEA:10152"/>
        <dbReference type="ChEBI" id="CHEBI:15377"/>
        <dbReference type="ChEBI" id="CHEBI:15378"/>
        <dbReference type="ChEBI" id="CHEBI:17544"/>
        <dbReference type="ChEBI" id="CHEBI:28938"/>
        <dbReference type="ChEBI" id="CHEBI:30616"/>
        <dbReference type="ChEBI" id="CHEBI:58228"/>
        <dbReference type="ChEBI" id="CHEBI:456216"/>
        <dbReference type="EC" id="2.7.2.2"/>
    </reaction>
</comment>
<dbReference type="PRINTS" id="PR01469">
    <property type="entry name" value="CARBMTKINASE"/>
</dbReference>
<comment type="pathway">
    <text evidence="1">Metabolic intermediate metabolism; carbamoyl phosphate degradation; CO(2) and NH(3) from carbamoyl phosphate: step 1/1.</text>
</comment>
<protein>
    <recommendedName>
        <fullName evidence="3">carbamate kinase</fullName>
        <ecNumber evidence="3">2.7.2.2</ecNumber>
    </recommendedName>
</protein>
<evidence type="ECO:0000259" key="8">
    <source>
        <dbReference type="Pfam" id="PF00696"/>
    </source>
</evidence>
<evidence type="ECO:0000256" key="5">
    <source>
        <dbReference type="ARBA" id="ARBA00022679"/>
    </source>
</evidence>
<accession>A0A2A5S295</accession>
<dbReference type="GO" id="GO:0019546">
    <property type="term" value="P:L-arginine deiminase pathway"/>
    <property type="evidence" value="ECO:0007669"/>
    <property type="project" value="TreeGrafter"/>
</dbReference>
<keyword evidence="6" id="KW-0418">Kinase</keyword>
<gene>
    <name evidence="9" type="ORF">RU86_GL002006</name>
</gene>
<evidence type="ECO:0000256" key="7">
    <source>
        <dbReference type="ARBA" id="ARBA00048467"/>
    </source>
</evidence>
<dbReference type="GO" id="GO:0005829">
    <property type="term" value="C:cytosol"/>
    <property type="evidence" value="ECO:0007669"/>
    <property type="project" value="TreeGrafter"/>
</dbReference>
<keyword evidence="5" id="KW-0808">Transferase</keyword>
<dbReference type="Gene3D" id="3.40.1160.10">
    <property type="entry name" value="Acetylglutamate kinase-like"/>
    <property type="match status" value="1"/>
</dbReference>
<organism evidence="9 10">
    <name type="scientific">Pseudolactococcus piscium</name>
    <dbReference type="NCBI Taxonomy" id="1364"/>
    <lineage>
        <taxon>Bacteria</taxon>
        <taxon>Bacillati</taxon>
        <taxon>Bacillota</taxon>
        <taxon>Bacilli</taxon>
        <taxon>Lactobacillales</taxon>
        <taxon>Streptococcaceae</taxon>
        <taxon>Pseudolactococcus</taxon>
    </lineage>
</organism>
<evidence type="ECO:0000313" key="9">
    <source>
        <dbReference type="EMBL" id="PCS07568.1"/>
    </source>
</evidence>
<dbReference type="SUPFAM" id="SSF53633">
    <property type="entry name" value="Carbamate kinase-like"/>
    <property type="match status" value="1"/>
</dbReference>
<evidence type="ECO:0000256" key="3">
    <source>
        <dbReference type="ARBA" id="ARBA00013070"/>
    </source>
</evidence>
<dbReference type="InterPro" id="IPR036393">
    <property type="entry name" value="AceGlu_kinase-like_sf"/>
</dbReference>
<evidence type="ECO:0000256" key="6">
    <source>
        <dbReference type="ARBA" id="ARBA00022777"/>
    </source>
</evidence>
<keyword evidence="4" id="KW-0056">Arginine metabolism</keyword>
<proteinExistence type="inferred from homology"/>
<comment type="caution">
    <text evidence="9">The sequence shown here is derived from an EMBL/GenBank/DDBJ whole genome shotgun (WGS) entry which is preliminary data.</text>
</comment>
<evidence type="ECO:0000256" key="4">
    <source>
        <dbReference type="ARBA" id="ARBA00022503"/>
    </source>
</evidence>
<dbReference type="InterPro" id="IPR003964">
    <property type="entry name" value="Carb_kinase"/>
</dbReference>
<name>A0A2A5S295_9LACT</name>
<evidence type="ECO:0000313" key="10">
    <source>
        <dbReference type="Proteomes" id="UP000218282"/>
    </source>
</evidence>
<dbReference type="Proteomes" id="UP000218282">
    <property type="component" value="Unassembled WGS sequence"/>
</dbReference>
<dbReference type="EMBL" id="JXJW01000006">
    <property type="protein sequence ID" value="PCS07568.1"/>
    <property type="molecule type" value="Genomic_DNA"/>
</dbReference>
<dbReference type="AlphaFoldDB" id="A0A2A5S295"/>
<dbReference type="GO" id="GO:0008804">
    <property type="term" value="F:carbamate kinase activity"/>
    <property type="evidence" value="ECO:0007669"/>
    <property type="project" value="UniProtKB-EC"/>
</dbReference>
<feature type="domain" description="Aspartate/glutamate/uridylate kinase" evidence="8">
    <location>
        <begin position="2"/>
        <end position="88"/>
    </location>
</feature>
<keyword evidence="10" id="KW-1185">Reference proteome</keyword>
<dbReference type="PANTHER" id="PTHR30409:SF1">
    <property type="entry name" value="CARBAMATE KINASE-RELATED"/>
    <property type="match status" value="1"/>
</dbReference>
<evidence type="ECO:0000256" key="2">
    <source>
        <dbReference type="ARBA" id="ARBA00011066"/>
    </source>
</evidence>
<dbReference type="PANTHER" id="PTHR30409">
    <property type="entry name" value="CARBAMATE KINASE"/>
    <property type="match status" value="1"/>
</dbReference>
<dbReference type="Pfam" id="PF00696">
    <property type="entry name" value="AA_kinase"/>
    <property type="match status" value="1"/>
</dbReference>
<dbReference type="EC" id="2.7.2.2" evidence="3"/>
<dbReference type="InterPro" id="IPR001048">
    <property type="entry name" value="Asp/Glu/Uridylate_kinase"/>
</dbReference>
<dbReference type="UniPathway" id="UPA00996">
    <property type="reaction ID" value="UER00366"/>
</dbReference>